<evidence type="ECO:0000256" key="1">
    <source>
        <dbReference type="SAM" id="SignalP"/>
    </source>
</evidence>
<accession>A0A8W7PK12</accession>
<evidence type="ECO:0000313" key="2">
    <source>
        <dbReference type="EnsemblMetazoa" id="ACOM033120-PA.1"/>
    </source>
</evidence>
<sequence>MIIICRTIISIIMLRHISAPPVGRGTTVRMVEASRMCVTTILAQEIQPRSLVASFVVLCCVRVISDKVQRTIECSDGHTNAALW</sequence>
<feature type="chain" id="PRO_5036443222" description="Secreted protein" evidence="1">
    <location>
        <begin position="20"/>
        <end position="84"/>
    </location>
</feature>
<name>A0A8W7PK12_ANOCL</name>
<evidence type="ECO:0008006" key="3">
    <source>
        <dbReference type="Google" id="ProtNLM"/>
    </source>
</evidence>
<protein>
    <recommendedName>
        <fullName evidence="3">Secreted protein</fullName>
    </recommendedName>
</protein>
<dbReference type="Proteomes" id="UP000075882">
    <property type="component" value="Unassembled WGS sequence"/>
</dbReference>
<feature type="signal peptide" evidence="1">
    <location>
        <begin position="1"/>
        <end position="19"/>
    </location>
</feature>
<dbReference type="EnsemblMetazoa" id="ACOM033120-RA">
    <property type="protein sequence ID" value="ACOM033120-PA.1"/>
    <property type="gene ID" value="ACOM033120"/>
</dbReference>
<reference evidence="2" key="1">
    <citation type="submission" date="2022-08" db="UniProtKB">
        <authorList>
            <consortium name="EnsemblMetazoa"/>
        </authorList>
    </citation>
    <scope>IDENTIFICATION</scope>
</reference>
<dbReference type="AlphaFoldDB" id="A0A8W7PK12"/>
<proteinExistence type="predicted"/>
<organism evidence="2">
    <name type="scientific">Anopheles coluzzii</name>
    <name type="common">African malaria mosquito</name>
    <dbReference type="NCBI Taxonomy" id="1518534"/>
    <lineage>
        <taxon>Eukaryota</taxon>
        <taxon>Metazoa</taxon>
        <taxon>Ecdysozoa</taxon>
        <taxon>Arthropoda</taxon>
        <taxon>Hexapoda</taxon>
        <taxon>Insecta</taxon>
        <taxon>Pterygota</taxon>
        <taxon>Neoptera</taxon>
        <taxon>Endopterygota</taxon>
        <taxon>Diptera</taxon>
        <taxon>Nematocera</taxon>
        <taxon>Culicoidea</taxon>
        <taxon>Culicidae</taxon>
        <taxon>Anophelinae</taxon>
        <taxon>Anopheles</taxon>
    </lineage>
</organism>
<keyword evidence="1" id="KW-0732">Signal</keyword>